<dbReference type="InterPro" id="IPR009660">
    <property type="entry name" value="Phage_A500_Gp15"/>
</dbReference>
<dbReference type="RefSeq" id="WP_071863394.1">
    <property type="nucleotide sequence ID" value="NZ_JBHLVS010000011.1"/>
</dbReference>
<proteinExistence type="predicted"/>
<gene>
    <name evidence="1" type="ORF">RV00_GL001046</name>
</gene>
<accession>A0A1L8SN25</accession>
<evidence type="ECO:0000313" key="1">
    <source>
        <dbReference type="EMBL" id="OJG33490.1"/>
    </source>
</evidence>
<dbReference type="Proteomes" id="UP000183700">
    <property type="component" value="Unassembled WGS sequence"/>
</dbReference>
<dbReference type="AlphaFoldDB" id="A0A1L8SN25"/>
<dbReference type="Pfam" id="PF06854">
    <property type="entry name" value="Phage_Gp15"/>
    <property type="match status" value="1"/>
</dbReference>
<reference evidence="1 2" key="1">
    <citation type="submission" date="2014-12" db="EMBL/GenBank/DDBJ databases">
        <title>Draft genome sequences of 29 type strains of Enterococci.</title>
        <authorList>
            <person name="Zhong Z."/>
            <person name="Sun Z."/>
            <person name="Liu W."/>
            <person name="Zhang W."/>
            <person name="Zhang H."/>
        </authorList>
    </citation>
    <scope>NUCLEOTIDE SEQUENCE [LARGE SCALE GENOMIC DNA]</scope>
    <source>
        <strain evidence="1 2">DSM 22802</strain>
    </source>
</reference>
<dbReference type="OrthoDB" id="1758052at2"/>
<organism evidence="1 2">
    <name type="scientific">Enterococcus devriesei</name>
    <dbReference type="NCBI Taxonomy" id="319970"/>
    <lineage>
        <taxon>Bacteria</taxon>
        <taxon>Bacillati</taxon>
        <taxon>Bacillota</taxon>
        <taxon>Bacilli</taxon>
        <taxon>Lactobacillales</taxon>
        <taxon>Enterococcaceae</taxon>
        <taxon>Enterococcus</taxon>
    </lineage>
</organism>
<dbReference type="EMBL" id="JXKM01000019">
    <property type="protein sequence ID" value="OJG33490.1"/>
    <property type="molecule type" value="Genomic_DNA"/>
</dbReference>
<name>A0A1L8SN25_9ENTE</name>
<keyword evidence="2" id="KW-1185">Reference proteome</keyword>
<dbReference type="STRING" id="319970.RV00_GL001046"/>
<evidence type="ECO:0000313" key="2">
    <source>
        <dbReference type="Proteomes" id="UP000183700"/>
    </source>
</evidence>
<sequence length="209" mass="23883">MFDLIDDLETSILIDDIEIPIDLSFDTVLKFYELLEDNNLKAFEKIYKAFDLFYFGDDILAKRFSFDQKSKFVEDISNYIQKNAYGNSESDGSFETDGQPEKLYSYSQDAGAIYASFFADYGIDLLTQRGKMHYLTFKALLAGLSEKTHFQRILSIRSRSVAGLEGESLTNLLELQQYYALESEKTVDNLDNQLGSMFDMLAAQAQSNK</sequence>
<evidence type="ECO:0008006" key="3">
    <source>
        <dbReference type="Google" id="ProtNLM"/>
    </source>
</evidence>
<protein>
    <recommendedName>
        <fullName evidence="3">Bacteriophage Gp15 protein</fullName>
    </recommendedName>
</protein>
<comment type="caution">
    <text evidence="1">The sequence shown here is derived from an EMBL/GenBank/DDBJ whole genome shotgun (WGS) entry which is preliminary data.</text>
</comment>